<dbReference type="Proteomes" id="UP000781958">
    <property type="component" value="Unassembled WGS sequence"/>
</dbReference>
<gene>
    <name evidence="1" type="ORF">J2851_000794</name>
</gene>
<protein>
    <submittedName>
        <fullName evidence="1">Uncharacterized protein</fullName>
    </submittedName>
</protein>
<evidence type="ECO:0000313" key="1">
    <source>
        <dbReference type="EMBL" id="MBP2291052.1"/>
    </source>
</evidence>
<keyword evidence="2" id="KW-1185">Reference proteome</keyword>
<dbReference type="EMBL" id="JAGINP010000002">
    <property type="protein sequence ID" value="MBP2291052.1"/>
    <property type="molecule type" value="Genomic_DNA"/>
</dbReference>
<proteinExistence type="predicted"/>
<sequence>MTNLVTFGPPGGEKVFDLDLWTAENAGYIDPDNGMIACLKAVALQSNNSAMMTAVNTALEAMRRAETAASSATAGTSAALSLSGISKQVVASTTLVDCFIWDVWREVDERGVCWADKVDWASYCNESLDTATRGPKRRPPRQFLVVAHTTKLELYDAWDYDAAGAPRPFMVFPNTAHFNVDPTAGPIRAVRCLNGTIYVCSSGSGGIGLYEIRLSADETIRCTASGTYRRPGLIGQRVSASGTETLLSSSRALSSGFATSVDVAVLPGAPLDRVGLPVPTIVVGTTWSSGATIIHPNGVAATVYGCPLAAVAFAGEHLALLDPGAGWRVGPIPYATVSYAAWQSTAYVSTTAPATIPSGGIIAGCAARDLIVEGRTSGAAIIAPEWGNPSAGMSAHIRADYATPWMVGDVRLCLVGDSLADRSYVGAAVSGTATYAAVNAGDLRATTATSTITAPVTSGGVAYGWLYTAGGWRFCKTMADWGGVVMESGGTLTIAAGTVFTRLVYTTTTPTSAQLARIEADDRPLFAYAAGMLLSGASSNVQGASRCSSTGRLRVSTDAGTTIFGGLVRTAFHSTATTATTSNLHKAAALSGGTFLVCTTAQAAIVQDAVSGKELLLSGRPAKLPGGGFCARGVTADATPVDLAPRVLVGERETALVEARIVGRVYGAADSERISYIRRATVYRDAGGSVALQGSVQTIGTDVEATSSADATFQLDTAAQTVSVRVTGVSGKRIVWTAAITVTRISEENAHAA</sequence>
<comment type="caution">
    <text evidence="1">The sequence shown here is derived from an EMBL/GenBank/DDBJ whole genome shotgun (WGS) entry which is preliminary data.</text>
</comment>
<name>A0ABS4SGF6_9PROT</name>
<reference evidence="1 2" key="1">
    <citation type="submission" date="2021-03" db="EMBL/GenBank/DDBJ databases">
        <title>Genomic Encyclopedia of Type Strains, Phase III (KMG-III): the genomes of soil and plant-associated and newly described type strains.</title>
        <authorList>
            <person name="Whitman W."/>
        </authorList>
    </citation>
    <scope>NUCLEOTIDE SEQUENCE [LARGE SCALE GENOMIC DNA]</scope>
    <source>
        <strain evidence="1 2">IMMIB AFH-6</strain>
    </source>
</reference>
<organism evidence="1 2">
    <name type="scientific">Azospirillum rugosum</name>
    <dbReference type="NCBI Taxonomy" id="416170"/>
    <lineage>
        <taxon>Bacteria</taxon>
        <taxon>Pseudomonadati</taxon>
        <taxon>Pseudomonadota</taxon>
        <taxon>Alphaproteobacteria</taxon>
        <taxon>Rhodospirillales</taxon>
        <taxon>Azospirillaceae</taxon>
        <taxon>Azospirillum</taxon>
    </lineage>
</organism>
<accession>A0ABS4SGF6</accession>
<dbReference type="RefSeq" id="WP_209764290.1">
    <property type="nucleotide sequence ID" value="NZ_JAGINP010000002.1"/>
</dbReference>
<evidence type="ECO:0000313" key="2">
    <source>
        <dbReference type="Proteomes" id="UP000781958"/>
    </source>
</evidence>